<dbReference type="EMBL" id="CM047581">
    <property type="protein sequence ID" value="KAI9917055.1"/>
    <property type="molecule type" value="Genomic_DNA"/>
</dbReference>
<comment type="caution">
    <text evidence="1">The sequence shown here is derived from an EMBL/GenBank/DDBJ whole genome shotgun (WGS) entry which is preliminary data.</text>
</comment>
<sequence>MHQSRPNWFLTSGARELKRRSALRYEDYLGLSQSCKSPHLEEDLHQLELDLSRIDESIRLFLLGPDDLRSTREPPDDVTRYEECPPHVIEHYVSILRMILTAYSVVCLFFMRQMGQIDDPAQGFCFSFALQRNPRVGYVQGHADVLCFLLRSVNEKRDEEETFWVYASVIERIFPEDFFARTPKLHGFQVDCKLYHELVVRKLVPHSPGLEKVDLPLVTTLLSCKWFVSLWVGEVPFSVLYEIWDAMFEEPGGTILHLVVALHFFQLAIDKIMLYMETEQWDSSYIYKIILNQCQNTTTISPQHLLQEACALYGLRDEFVEDVRAGLRRLPQLRNAEIAVLVKQTHFSQLELERLQDEFTFLRFHRKGCSRSKLRGLRQEDIEKIVAREYTTFLSVASRGTQEDKAHLLFQLVNQQHRNYLDQQGIEQLAGCSVAKSTWDCILEARIDSASDARLDLLSSLLANRMLADAGGSQVFKVWRNERLDFISGVAQCPLLQQQFRTKLQSIATSDGLLQSTRWIGYALMDSEIGHLMVWETNGRRSSGNRIKPRSLSFWSMAPIQPTLGRALSDSLLLHAPDTNDFRPNAASCLEKCGSGKDRQAKQLTLLSRKMSKKLKACWPPSTTDKLARNPFEEPSKVALYMVWCQCSIC</sequence>
<reference evidence="1 2" key="1">
    <citation type="journal article" date="2022" name="bioRxiv">
        <title>The genome of the oomycete Peronosclerospora sorghi, a cosmopolitan pathogen of maize and sorghum, is inflated with dispersed pseudogenes.</title>
        <authorList>
            <person name="Fletcher K."/>
            <person name="Martin F."/>
            <person name="Isakeit T."/>
            <person name="Cavanaugh K."/>
            <person name="Magill C."/>
            <person name="Michelmore R."/>
        </authorList>
    </citation>
    <scope>NUCLEOTIDE SEQUENCE [LARGE SCALE GENOMIC DNA]</scope>
    <source>
        <strain evidence="1">P6</strain>
    </source>
</reference>
<gene>
    <name evidence="1" type="ORF">PsorP6_017200</name>
</gene>
<proteinExistence type="predicted"/>
<evidence type="ECO:0000313" key="1">
    <source>
        <dbReference type="EMBL" id="KAI9917055.1"/>
    </source>
</evidence>
<protein>
    <submittedName>
        <fullName evidence="1">Uncharacterized protein</fullName>
    </submittedName>
</protein>
<name>A0ACC0WEH8_9STRA</name>
<organism evidence="1 2">
    <name type="scientific">Peronosclerospora sorghi</name>
    <dbReference type="NCBI Taxonomy" id="230839"/>
    <lineage>
        <taxon>Eukaryota</taxon>
        <taxon>Sar</taxon>
        <taxon>Stramenopiles</taxon>
        <taxon>Oomycota</taxon>
        <taxon>Peronosporomycetes</taxon>
        <taxon>Peronosporales</taxon>
        <taxon>Peronosporaceae</taxon>
        <taxon>Peronosclerospora</taxon>
    </lineage>
</organism>
<accession>A0ACC0WEH8</accession>
<keyword evidence="2" id="KW-1185">Reference proteome</keyword>
<evidence type="ECO:0000313" key="2">
    <source>
        <dbReference type="Proteomes" id="UP001163321"/>
    </source>
</evidence>
<dbReference type="Proteomes" id="UP001163321">
    <property type="component" value="Chromosome 2"/>
</dbReference>